<keyword evidence="2" id="KW-1185">Reference proteome</keyword>
<dbReference type="EMBL" id="ML210304">
    <property type="protein sequence ID" value="TFK20323.1"/>
    <property type="molecule type" value="Genomic_DNA"/>
</dbReference>
<evidence type="ECO:0000313" key="1">
    <source>
        <dbReference type="EMBL" id="TFK20323.1"/>
    </source>
</evidence>
<gene>
    <name evidence="1" type="ORF">FA15DRAFT_659179</name>
</gene>
<proteinExistence type="predicted"/>
<dbReference type="Proteomes" id="UP000307440">
    <property type="component" value="Unassembled WGS sequence"/>
</dbReference>
<sequence>MALSTRHLPAELSCILHSMVVFLHQVWINGSTMGESGFIFGAKSGSRWDVGFQNWLMSTWYAVAAEGGAINGPWDLWEPAHLKTVLTGEAIIQTGHLMFGNEWADVAQLHGLPEPTCMDPLTHDYSELGTLNAPTHLKPGIYRDHLFADLSQTGGKQVLETYAYKGSQTIALWSLIPPPW</sequence>
<reference evidence="1 2" key="1">
    <citation type="journal article" date="2019" name="Nat. Ecol. Evol.">
        <title>Megaphylogeny resolves global patterns of mushroom evolution.</title>
        <authorList>
            <person name="Varga T."/>
            <person name="Krizsan K."/>
            <person name="Foldi C."/>
            <person name="Dima B."/>
            <person name="Sanchez-Garcia M."/>
            <person name="Sanchez-Ramirez S."/>
            <person name="Szollosi G.J."/>
            <person name="Szarkandi J.G."/>
            <person name="Papp V."/>
            <person name="Albert L."/>
            <person name="Andreopoulos W."/>
            <person name="Angelini C."/>
            <person name="Antonin V."/>
            <person name="Barry K.W."/>
            <person name="Bougher N.L."/>
            <person name="Buchanan P."/>
            <person name="Buyck B."/>
            <person name="Bense V."/>
            <person name="Catcheside P."/>
            <person name="Chovatia M."/>
            <person name="Cooper J."/>
            <person name="Damon W."/>
            <person name="Desjardin D."/>
            <person name="Finy P."/>
            <person name="Geml J."/>
            <person name="Haridas S."/>
            <person name="Hughes K."/>
            <person name="Justo A."/>
            <person name="Karasinski D."/>
            <person name="Kautmanova I."/>
            <person name="Kiss B."/>
            <person name="Kocsube S."/>
            <person name="Kotiranta H."/>
            <person name="LaButti K.M."/>
            <person name="Lechner B.E."/>
            <person name="Liimatainen K."/>
            <person name="Lipzen A."/>
            <person name="Lukacs Z."/>
            <person name="Mihaltcheva S."/>
            <person name="Morgado L.N."/>
            <person name="Niskanen T."/>
            <person name="Noordeloos M.E."/>
            <person name="Ohm R.A."/>
            <person name="Ortiz-Santana B."/>
            <person name="Ovrebo C."/>
            <person name="Racz N."/>
            <person name="Riley R."/>
            <person name="Savchenko A."/>
            <person name="Shiryaev A."/>
            <person name="Soop K."/>
            <person name="Spirin V."/>
            <person name="Szebenyi C."/>
            <person name="Tomsovsky M."/>
            <person name="Tulloss R.E."/>
            <person name="Uehling J."/>
            <person name="Grigoriev I.V."/>
            <person name="Vagvolgyi C."/>
            <person name="Papp T."/>
            <person name="Martin F.M."/>
            <person name="Miettinen O."/>
            <person name="Hibbett D.S."/>
            <person name="Nagy L.G."/>
        </authorList>
    </citation>
    <scope>NUCLEOTIDE SEQUENCE [LARGE SCALE GENOMIC DNA]</scope>
    <source>
        <strain evidence="1 2">CBS 121175</strain>
    </source>
</reference>
<organism evidence="1 2">
    <name type="scientific">Coprinopsis marcescibilis</name>
    <name type="common">Agaric fungus</name>
    <name type="synonym">Psathyrella marcescibilis</name>
    <dbReference type="NCBI Taxonomy" id="230819"/>
    <lineage>
        <taxon>Eukaryota</taxon>
        <taxon>Fungi</taxon>
        <taxon>Dikarya</taxon>
        <taxon>Basidiomycota</taxon>
        <taxon>Agaricomycotina</taxon>
        <taxon>Agaricomycetes</taxon>
        <taxon>Agaricomycetidae</taxon>
        <taxon>Agaricales</taxon>
        <taxon>Agaricineae</taxon>
        <taxon>Psathyrellaceae</taxon>
        <taxon>Coprinopsis</taxon>
    </lineage>
</organism>
<name>A0A5C3KKA3_COPMA</name>
<accession>A0A5C3KKA3</accession>
<protein>
    <submittedName>
        <fullName evidence="1">Uncharacterized protein</fullName>
    </submittedName>
</protein>
<evidence type="ECO:0000313" key="2">
    <source>
        <dbReference type="Proteomes" id="UP000307440"/>
    </source>
</evidence>
<dbReference type="AlphaFoldDB" id="A0A5C3KKA3"/>